<dbReference type="OrthoDB" id="1915848at2759"/>
<feature type="region of interest" description="Disordered" evidence="2">
    <location>
        <begin position="453"/>
        <end position="483"/>
    </location>
</feature>
<evidence type="ECO:0000256" key="1">
    <source>
        <dbReference type="SAM" id="Coils"/>
    </source>
</evidence>
<evidence type="ECO:0000313" key="5">
    <source>
        <dbReference type="EMBL" id="RDX57624.1"/>
    </source>
</evidence>
<proteinExistence type="predicted"/>
<protein>
    <submittedName>
        <fullName evidence="5">Protein GRAVITROPIC IN THE LIGHT 1</fullName>
    </submittedName>
</protein>
<dbReference type="InterPro" id="IPR006943">
    <property type="entry name" value="DUF641_pln"/>
</dbReference>
<dbReference type="Pfam" id="PF04859">
    <property type="entry name" value="DUF641"/>
    <property type="match status" value="1"/>
</dbReference>
<dbReference type="InterPro" id="IPR056813">
    <property type="entry name" value="GIL1_IRKI_C"/>
</dbReference>
<feature type="coiled-coil region" evidence="1">
    <location>
        <begin position="135"/>
        <end position="183"/>
    </location>
</feature>
<dbReference type="AlphaFoldDB" id="A0A371DYN8"/>
<name>A0A371DYN8_MUCPR</name>
<sequence>METIKPKSALHNRSKKLAKTFQKVISLRSGTKSNGICMLNSQLKVKEDLLSEQQGSSKNRAVMEALIARLFAGVTTIKAAYAELQMAQHPYNNDSIQAADQAVVDELRAISELKRRFLKKDLHLSPQVTIMLAEIQEQQSLMKTYEITVKRLEAEVDVKDSNISSLKKHLDDYVSLNKSLEKKLNSSGSLSLFDNLTHSALSPTHFLHFLHHTLRSVRSFSKLMMAEMESAHWDLQAAVKFIHPNALFTKPTHTTFAFESFVCITMFDGFNCPNFTLQQDPPPLKHLHHQGQSLYFDKFKKLKSLNPKQYLTHNPNSSFSKFLKSKYLQVVHAKMECSFFGNLNQRKMVNSGGYPDSAFFVAFAEMAKRVWTLHCLALSFQDDVTVFQIKKNTRFSEVYMESVTEEPLSNSSGESSDSNSTELRVGFTVVPGFKIGKTVIQSQGGAWDKCGWSGGEPQGMGTVTESEGKKSTETETEAFWTHM</sequence>
<dbReference type="STRING" id="157652.A0A371DYN8"/>
<dbReference type="GO" id="GO:0009959">
    <property type="term" value="P:negative gravitropism"/>
    <property type="evidence" value="ECO:0007669"/>
    <property type="project" value="InterPro"/>
</dbReference>
<feature type="domain" description="GIL1/IRKI C-terminal" evidence="4">
    <location>
        <begin position="386"/>
        <end position="443"/>
    </location>
</feature>
<dbReference type="Proteomes" id="UP000257109">
    <property type="component" value="Unassembled WGS sequence"/>
</dbReference>
<dbReference type="EMBL" id="QJKJ01018442">
    <property type="protein sequence ID" value="RDX57624.1"/>
    <property type="molecule type" value="Genomic_DNA"/>
</dbReference>
<organism evidence="5 6">
    <name type="scientific">Mucuna pruriens</name>
    <name type="common">Velvet bean</name>
    <name type="synonym">Dolichos pruriens</name>
    <dbReference type="NCBI Taxonomy" id="157652"/>
    <lineage>
        <taxon>Eukaryota</taxon>
        <taxon>Viridiplantae</taxon>
        <taxon>Streptophyta</taxon>
        <taxon>Embryophyta</taxon>
        <taxon>Tracheophyta</taxon>
        <taxon>Spermatophyta</taxon>
        <taxon>Magnoliopsida</taxon>
        <taxon>eudicotyledons</taxon>
        <taxon>Gunneridae</taxon>
        <taxon>Pentapetalae</taxon>
        <taxon>rosids</taxon>
        <taxon>fabids</taxon>
        <taxon>Fabales</taxon>
        <taxon>Fabaceae</taxon>
        <taxon>Papilionoideae</taxon>
        <taxon>50 kb inversion clade</taxon>
        <taxon>NPAAA clade</taxon>
        <taxon>indigoferoid/millettioid clade</taxon>
        <taxon>Phaseoleae</taxon>
        <taxon>Mucuna</taxon>
    </lineage>
</organism>
<accession>A0A371DYN8</accession>
<dbReference type="InterPro" id="IPR040225">
    <property type="entry name" value="GIL1-like"/>
</dbReference>
<evidence type="ECO:0000259" key="3">
    <source>
        <dbReference type="Pfam" id="PF04859"/>
    </source>
</evidence>
<keyword evidence="6" id="KW-1185">Reference proteome</keyword>
<evidence type="ECO:0000256" key="2">
    <source>
        <dbReference type="SAM" id="MobiDB-lite"/>
    </source>
</evidence>
<evidence type="ECO:0000313" key="6">
    <source>
        <dbReference type="Proteomes" id="UP000257109"/>
    </source>
</evidence>
<feature type="non-terminal residue" evidence="5">
    <location>
        <position position="1"/>
    </location>
</feature>
<comment type="caution">
    <text evidence="5">The sequence shown here is derived from an EMBL/GenBank/DDBJ whole genome shotgun (WGS) entry which is preliminary data.</text>
</comment>
<dbReference type="GO" id="GO:0009639">
    <property type="term" value="P:response to red or far red light"/>
    <property type="evidence" value="ECO:0007669"/>
    <property type="project" value="InterPro"/>
</dbReference>
<evidence type="ECO:0000259" key="4">
    <source>
        <dbReference type="Pfam" id="PF24994"/>
    </source>
</evidence>
<feature type="domain" description="DUF641" evidence="3">
    <location>
        <begin position="59"/>
        <end position="183"/>
    </location>
</feature>
<keyword evidence="1" id="KW-0175">Coiled coil</keyword>
<dbReference type="Pfam" id="PF24994">
    <property type="entry name" value="GIL1_IRKI_C"/>
    <property type="match status" value="1"/>
</dbReference>
<reference evidence="5" key="1">
    <citation type="submission" date="2018-05" db="EMBL/GenBank/DDBJ databases">
        <title>Draft genome of Mucuna pruriens seed.</title>
        <authorList>
            <person name="Nnadi N.E."/>
            <person name="Vos R."/>
            <person name="Hasami M.H."/>
            <person name="Devisetty U.K."/>
            <person name="Aguiy J.C."/>
        </authorList>
    </citation>
    <scope>NUCLEOTIDE SEQUENCE [LARGE SCALE GENOMIC DNA]</scope>
    <source>
        <strain evidence="5">JCA_2017</strain>
    </source>
</reference>
<dbReference type="PANTHER" id="PTHR31161">
    <property type="entry name" value="PROTEIN GRAVITROPIC IN THE LIGHT 1"/>
    <property type="match status" value="1"/>
</dbReference>
<gene>
    <name evidence="5" type="primary">GIL1</name>
    <name evidence="5" type="ORF">CR513_63119</name>
</gene>